<sequence length="269" mass="31249">MAHVCETHDVSQRRACSVLGIDRSSIRYRSVREDDAELRQAMKQVAAERRRFGYRRVHVMLERQGWQVNQKKLRRLYREEKLQVRKRGGRKRALGTRRPMLVPERPNERWSLDFVSDAFTDGRRFRVLAIVDDFSRECLALVADTSLSGLRVTRELAAIMAQRGRPRTIVSDNGTELTGMAVLRWCQETRIDWHYIAPGKPMQNAFVESFNGSFRDELLNETLFTSLAEARATIIAWKEDYNHNRPHSSLGNLTPQEFAMKSRLETRAA</sequence>
<organism evidence="2 3">
    <name type="scientific">Palleronia pelagia</name>
    <dbReference type="NCBI Taxonomy" id="387096"/>
    <lineage>
        <taxon>Bacteria</taxon>
        <taxon>Pseudomonadati</taxon>
        <taxon>Pseudomonadota</taxon>
        <taxon>Alphaproteobacteria</taxon>
        <taxon>Rhodobacterales</taxon>
        <taxon>Roseobacteraceae</taxon>
        <taxon>Palleronia</taxon>
    </lineage>
</organism>
<evidence type="ECO:0000313" key="2">
    <source>
        <dbReference type="EMBL" id="SEO19053.1"/>
    </source>
</evidence>
<dbReference type="InterPro" id="IPR048020">
    <property type="entry name" value="Transpos_IS3"/>
</dbReference>
<dbReference type="EMBL" id="FOCM01000025">
    <property type="protein sequence ID" value="SEO19053.1"/>
    <property type="molecule type" value="Genomic_DNA"/>
</dbReference>
<dbReference type="PANTHER" id="PTHR47515">
    <property type="entry name" value="LOW CALCIUM RESPONSE LOCUS PROTEIN T"/>
    <property type="match status" value="1"/>
</dbReference>
<dbReference type="InterPro" id="IPR001584">
    <property type="entry name" value="Integrase_cat-core"/>
</dbReference>
<protein>
    <submittedName>
        <fullName evidence="2">Putative transposase</fullName>
    </submittedName>
</protein>
<reference evidence="3" key="1">
    <citation type="submission" date="2016-10" db="EMBL/GenBank/DDBJ databases">
        <authorList>
            <person name="Varghese N."/>
            <person name="Submissions S."/>
        </authorList>
    </citation>
    <scope>NUCLEOTIDE SEQUENCE [LARGE SCALE GENOMIC DNA]</scope>
    <source>
        <strain evidence="3">DSM 26893</strain>
    </source>
</reference>
<gene>
    <name evidence="2" type="ORF">SAMN04488011_1251</name>
</gene>
<dbReference type="NCBIfam" id="NF033516">
    <property type="entry name" value="transpos_IS3"/>
    <property type="match status" value="1"/>
</dbReference>
<feature type="domain" description="Integrase catalytic" evidence="1">
    <location>
        <begin position="102"/>
        <end position="263"/>
    </location>
</feature>
<dbReference type="Pfam" id="PF13683">
    <property type="entry name" value="rve_3"/>
    <property type="match status" value="1"/>
</dbReference>
<dbReference type="AlphaFoldDB" id="A0A1H8MP80"/>
<proteinExistence type="predicted"/>
<dbReference type="InterPro" id="IPR025948">
    <property type="entry name" value="HTH-like_dom"/>
</dbReference>
<dbReference type="Pfam" id="PF13276">
    <property type="entry name" value="HTH_21"/>
    <property type="match status" value="1"/>
</dbReference>
<dbReference type="SUPFAM" id="SSF53098">
    <property type="entry name" value="Ribonuclease H-like"/>
    <property type="match status" value="1"/>
</dbReference>
<dbReference type="PROSITE" id="PS50994">
    <property type="entry name" value="INTEGRASE"/>
    <property type="match status" value="1"/>
</dbReference>
<keyword evidence="3" id="KW-1185">Reference proteome</keyword>
<dbReference type="InterPro" id="IPR036397">
    <property type="entry name" value="RNaseH_sf"/>
</dbReference>
<name>A0A1H8MP80_9RHOB</name>
<evidence type="ECO:0000259" key="1">
    <source>
        <dbReference type="PROSITE" id="PS50994"/>
    </source>
</evidence>
<dbReference type="Proteomes" id="UP000199372">
    <property type="component" value="Unassembled WGS sequence"/>
</dbReference>
<evidence type="ECO:0000313" key="3">
    <source>
        <dbReference type="Proteomes" id="UP000199372"/>
    </source>
</evidence>
<dbReference type="PANTHER" id="PTHR47515:SF1">
    <property type="entry name" value="BLR2054 PROTEIN"/>
    <property type="match status" value="1"/>
</dbReference>
<accession>A0A1H8MP80</accession>
<dbReference type="GO" id="GO:0015074">
    <property type="term" value="P:DNA integration"/>
    <property type="evidence" value="ECO:0007669"/>
    <property type="project" value="InterPro"/>
</dbReference>
<dbReference type="InterPro" id="IPR012337">
    <property type="entry name" value="RNaseH-like_sf"/>
</dbReference>
<dbReference type="Gene3D" id="3.30.420.10">
    <property type="entry name" value="Ribonuclease H-like superfamily/Ribonuclease H"/>
    <property type="match status" value="1"/>
</dbReference>
<dbReference type="GO" id="GO:0003676">
    <property type="term" value="F:nucleic acid binding"/>
    <property type="evidence" value="ECO:0007669"/>
    <property type="project" value="InterPro"/>
</dbReference>